<dbReference type="Pfam" id="PF07847">
    <property type="entry name" value="PCO_ADO"/>
    <property type="match status" value="1"/>
</dbReference>
<dbReference type="InterPro" id="IPR014710">
    <property type="entry name" value="RmlC-like_jellyroll"/>
</dbReference>
<dbReference type="SUPFAM" id="SSF51182">
    <property type="entry name" value="RmlC-like cupins"/>
    <property type="match status" value="1"/>
</dbReference>
<reference evidence="10" key="2">
    <citation type="journal article" date="2008" name="Nucleic Acids Res.">
        <title>The rice annotation project database (RAP-DB): 2008 update.</title>
        <authorList>
            <consortium name="The rice annotation project (RAP)"/>
        </authorList>
    </citation>
    <scope>GENOME REANNOTATION</scope>
    <source>
        <strain evidence="10">cv. Nipponbare</strain>
    </source>
</reference>
<feature type="transmembrane region" description="Helical" evidence="8">
    <location>
        <begin position="7"/>
        <end position="27"/>
    </location>
</feature>
<keyword evidence="8" id="KW-0472">Membrane</keyword>
<evidence type="ECO:0000256" key="4">
    <source>
        <dbReference type="ARBA" id="ARBA00022723"/>
    </source>
</evidence>
<dbReference type="GO" id="GO:0017172">
    <property type="term" value="F:cysteine dioxygenase activity"/>
    <property type="evidence" value="ECO:0007669"/>
    <property type="project" value="UniProtKB-EC"/>
</dbReference>
<evidence type="ECO:0000256" key="6">
    <source>
        <dbReference type="ARBA" id="ARBA00023004"/>
    </source>
</evidence>
<dbReference type="PANTHER" id="PTHR22966">
    <property type="entry name" value="2-AMINOETHANETHIOL DIOXYGENASE"/>
    <property type="match status" value="1"/>
</dbReference>
<evidence type="ECO:0000256" key="2">
    <source>
        <dbReference type="ARBA" id="ARBA00006622"/>
    </source>
</evidence>
<evidence type="ECO:0000313" key="9">
    <source>
        <dbReference type="EMBL" id="BAH94494.1"/>
    </source>
</evidence>
<comment type="similarity">
    <text evidence="2">Belongs to the cysteine dioxygenase family.</text>
</comment>
<keyword evidence="8" id="KW-0812">Transmembrane</keyword>
<protein>
    <recommendedName>
        <fullName evidence="3">cysteine dioxygenase</fullName>
        <ecNumber evidence="3">1.13.11.20</ecNumber>
    </recommendedName>
</protein>
<dbReference type="InterPro" id="IPR011051">
    <property type="entry name" value="RmlC_Cupin_sf"/>
</dbReference>
<dbReference type="InterPro" id="IPR012864">
    <property type="entry name" value="PCO/ADO"/>
</dbReference>
<dbReference type="Proteomes" id="UP000000763">
    <property type="component" value="Chromosome 9"/>
</dbReference>
<gene>
    <name evidence="9" type="ordered locus">Os09g0316000</name>
</gene>
<reference evidence="9 10" key="1">
    <citation type="journal article" date="2005" name="Nature">
        <title>The map-based sequence of the rice genome.</title>
        <authorList>
            <consortium name="International rice genome sequencing project (IRGSP)"/>
            <person name="Matsumoto T."/>
            <person name="Wu J."/>
            <person name="Kanamori H."/>
            <person name="Katayose Y."/>
            <person name="Fujisawa M."/>
            <person name="Namiki N."/>
            <person name="Mizuno H."/>
            <person name="Yamamoto K."/>
            <person name="Antonio B.A."/>
            <person name="Baba T."/>
            <person name="Sakata K."/>
            <person name="Nagamura Y."/>
            <person name="Aoki H."/>
            <person name="Arikawa K."/>
            <person name="Arita K."/>
            <person name="Bito T."/>
            <person name="Chiden Y."/>
            <person name="Fujitsuka N."/>
            <person name="Fukunaka R."/>
            <person name="Hamada M."/>
            <person name="Harada C."/>
            <person name="Hayashi A."/>
            <person name="Hijishita S."/>
            <person name="Honda M."/>
            <person name="Hosokawa S."/>
            <person name="Ichikawa Y."/>
            <person name="Idonuma A."/>
            <person name="Iijima M."/>
            <person name="Ikeda M."/>
            <person name="Ikeno M."/>
            <person name="Ito K."/>
            <person name="Ito S."/>
            <person name="Ito T."/>
            <person name="Ito Y."/>
            <person name="Ito Y."/>
            <person name="Iwabuchi A."/>
            <person name="Kamiya K."/>
            <person name="Karasawa W."/>
            <person name="Kurita K."/>
            <person name="Katagiri S."/>
            <person name="Kikuta A."/>
            <person name="Kobayashi H."/>
            <person name="Kobayashi N."/>
            <person name="Machita K."/>
            <person name="Maehara T."/>
            <person name="Masukawa M."/>
            <person name="Mizubayashi T."/>
            <person name="Mukai Y."/>
            <person name="Nagasaki H."/>
            <person name="Nagata Y."/>
            <person name="Naito S."/>
            <person name="Nakashima M."/>
            <person name="Nakama Y."/>
            <person name="Nakamichi Y."/>
            <person name="Nakamura M."/>
            <person name="Meguro A."/>
            <person name="Negishi M."/>
            <person name="Ohta I."/>
            <person name="Ohta T."/>
            <person name="Okamoto M."/>
            <person name="Ono N."/>
            <person name="Saji S."/>
            <person name="Sakaguchi M."/>
            <person name="Sakai K."/>
            <person name="Shibata M."/>
            <person name="Shimokawa T."/>
            <person name="Song J."/>
            <person name="Takazaki Y."/>
            <person name="Terasawa K."/>
            <person name="Tsugane M."/>
            <person name="Tsuji K."/>
            <person name="Ueda S."/>
            <person name="Waki K."/>
            <person name="Yamagata H."/>
            <person name="Yamamoto M."/>
            <person name="Yamamoto S."/>
            <person name="Yamane H."/>
            <person name="Yoshiki S."/>
            <person name="Yoshihara R."/>
            <person name="Yukawa K."/>
            <person name="Zhong H."/>
            <person name="Yano M."/>
            <person name="Yuan Q."/>
            <person name="Ouyang S."/>
            <person name="Liu J."/>
            <person name="Jones K.M."/>
            <person name="Gansberger K."/>
            <person name="Moffat K."/>
            <person name="Hill J."/>
            <person name="Bera J."/>
            <person name="Fadrosh D."/>
            <person name="Jin S."/>
            <person name="Johri S."/>
            <person name="Kim M."/>
            <person name="Overton L."/>
            <person name="Reardon M."/>
            <person name="Tsitrin T."/>
            <person name="Vuong H."/>
            <person name="Weaver B."/>
            <person name="Ciecko A."/>
            <person name="Tallon L."/>
            <person name="Jackson J."/>
            <person name="Pai G."/>
            <person name="Aken S.V."/>
            <person name="Utterback T."/>
            <person name="Reidmuller S."/>
            <person name="Feldblyum T."/>
            <person name="Hsiao J."/>
            <person name="Zismann V."/>
            <person name="Iobst S."/>
            <person name="de Vazeille A.R."/>
            <person name="Buell C.R."/>
            <person name="Ying K."/>
            <person name="Li Y."/>
            <person name="Lu T."/>
            <person name="Huang Y."/>
            <person name="Zhao Q."/>
            <person name="Feng Q."/>
            <person name="Zhang L."/>
            <person name="Zhu J."/>
            <person name="Weng Q."/>
            <person name="Mu J."/>
            <person name="Lu Y."/>
            <person name="Fan D."/>
            <person name="Liu Y."/>
            <person name="Guan J."/>
            <person name="Zhang Y."/>
            <person name="Yu S."/>
            <person name="Liu X."/>
            <person name="Zhang Y."/>
            <person name="Hong G."/>
            <person name="Han B."/>
            <person name="Choisne N."/>
            <person name="Demange N."/>
            <person name="Orjeda G."/>
            <person name="Samain S."/>
            <person name="Cattolico L."/>
            <person name="Pelletier E."/>
            <person name="Couloux A."/>
            <person name="Segurens B."/>
            <person name="Wincker P."/>
            <person name="D'Hont A."/>
            <person name="Scarpelli C."/>
            <person name="Weissenbach J."/>
            <person name="Salanoubat M."/>
            <person name="Quetier F."/>
            <person name="Yu Y."/>
            <person name="Kim H.R."/>
            <person name="Rambo T."/>
            <person name="Currie J."/>
            <person name="Collura K."/>
            <person name="Luo M."/>
            <person name="Yang T."/>
            <person name="Ammiraju J.S.S."/>
            <person name="Engler F."/>
            <person name="Soderlund C."/>
            <person name="Wing R.A."/>
            <person name="Palmer L.E."/>
            <person name="de la Bastide M."/>
            <person name="Spiegel L."/>
            <person name="Nascimento L."/>
            <person name="Zutavern T."/>
            <person name="O'Shaughnessy A."/>
            <person name="Dike S."/>
            <person name="Dedhia N."/>
            <person name="Preston R."/>
            <person name="Balija V."/>
            <person name="McCombie W.R."/>
            <person name="Chow T."/>
            <person name="Chen H."/>
            <person name="Chung M."/>
            <person name="Chen C."/>
            <person name="Shaw J."/>
            <person name="Wu H."/>
            <person name="Hsiao K."/>
            <person name="Chao Y."/>
            <person name="Chu M."/>
            <person name="Cheng C."/>
            <person name="Hour A."/>
            <person name="Lee P."/>
            <person name="Lin S."/>
            <person name="Lin Y."/>
            <person name="Liou J."/>
            <person name="Liu S."/>
            <person name="Hsing Y."/>
            <person name="Raghuvanshi S."/>
            <person name="Mohanty A."/>
            <person name="Bharti A.K."/>
            <person name="Gaur A."/>
            <person name="Gupta V."/>
            <person name="Kumar D."/>
            <person name="Ravi V."/>
            <person name="Vij S."/>
            <person name="Kapur A."/>
            <person name="Khurana P."/>
            <person name="Khurana P."/>
            <person name="Khurana J.P."/>
            <person name="Tyagi A.K."/>
            <person name="Gaikwad K."/>
            <person name="Singh A."/>
            <person name="Dalal V."/>
            <person name="Srivastava S."/>
            <person name="Dixit A."/>
            <person name="Pal A.K."/>
            <person name="Ghazi I.A."/>
            <person name="Yadav M."/>
            <person name="Pandit A."/>
            <person name="Bhargava A."/>
            <person name="Sureshbabu K."/>
            <person name="Batra K."/>
            <person name="Sharma T.R."/>
            <person name="Mohapatra T."/>
            <person name="Singh N.K."/>
            <person name="Messing J."/>
            <person name="Nelson A.B."/>
            <person name="Fuks G."/>
            <person name="Kavchok S."/>
            <person name="Keizer G."/>
            <person name="Linton E."/>
            <person name="Llaca V."/>
            <person name="Song R."/>
            <person name="Tanyolac B."/>
            <person name="Young S."/>
            <person name="Ho-Il K."/>
            <person name="Hahn J.H."/>
            <person name="Sangsakoo G."/>
            <person name="Vanavichit A."/>
            <person name="de Mattos Luiz.A.T."/>
            <person name="Zimmer P.D."/>
            <person name="Malone G."/>
            <person name="Dellagostin O."/>
            <person name="de Oliveira A.C."/>
            <person name="Bevan M."/>
            <person name="Bancroft I."/>
            <person name="Minx P."/>
            <person name="Cordum H."/>
            <person name="Wilson R."/>
            <person name="Cheng Z."/>
            <person name="Jin W."/>
            <person name="Jiang J."/>
            <person name="Leong S.A."/>
            <person name="Iwama H."/>
            <person name="Gojobori T."/>
            <person name="Itoh T."/>
            <person name="Niimura Y."/>
            <person name="Fujii Y."/>
            <person name="Habara T."/>
            <person name="Sakai H."/>
            <person name="Sato Y."/>
            <person name="Wilson G."/>
            <person name="Kumar K."/>
            <person name="McCouch S."/>
            <person name="Juretic N."/>
            <person name="Hoen D."/>
            <person name="Wright S."/>
            <person name="Bruskiewich R."/>
            <person name="Bureau T."/>
            <person name="Miyao A."/>
            <person name="Hirochika H."/>
            <person name="Nishikawa T."/>
            <person name="Kadowaki K."/>
            <person name="Sugiura M."/>
            <person name="Burr B."/>
            <person name="Sasaki T."/>
        </authorList>
    </citation>
    <scope>NUCLEOTIDE SEQUENCE [LARGE SCALE GENOMIC DNA]</scope>
    <source>
        <strain evidence="10">cv. Nipponbare</strain>
    </source>
</reference>
<dbReference type="GO" id="GO:0070483">
    <property type="term" value="P:detection of hypoxia"/>
    <property type="evidence" value="ECO:0007669"/>
    <property type="project" value="UniProtKB-ARBA"/>
</dbReference>
<dbReference type="EC" id="1.13.11.20" evidence="3"/>
<keyword evidence="8" id="KW-1133">Transmembrane helix</keyword>
<dbReference type="KEGG" id="dosa:Os09g0316000"/>
<sequence>MLNHTNVPMLCMQIGIFCIPASSIIPLHNHPGMTVFSKLLYGTVHVKSYDWVEDTTQLLKLSKGMLFINHKLNLHSLVHTCTMVLIFYQNIVIVPIRFLPMWYAT</sequence>
<dbReference type="PANTHER" id="PTHR22966:SF61">
    <property type="entry name" value="2-AMINOETHANETHIOL DIOXYGENASE"/>
    <property type="match status" value="1"/>
</dbReference>
<evidence type="ECO:0000256" key="8">
    <source>
        <dbReference type="SAM" id="Phobius"/>
    </source>
</evidence>
<evidence type="ECO:0000256" key="5">
    <source>
        <dbReference type="ARBA" id="ARBA00023002"/>
    </source>
</evidence>
<organism evidence="9 10">
    <name type="scientific">Oryza sativa subsp. japonica</name>
    <name type="common">Rice</name>
    <dbReference type="NCBI Taxonomy" id="39947"/>
    <lineage>
        <taxon>Eukaryota</taxon>
        <taxon>Viridiplantae</taxon>
        <taxon>Streptophyta</taxon>
        <taxon>Embryophyta</taxon>
        <taxon>Tracheophyta</taxon>
        <taxon>Spermatophyta</taxon>
        <taxon>Magnoliopsida</taxon>
        <taxon>Liliopsida</taxon>
        <taxon>Poales</taxon>
        <taxon>Poaceae</taxon>
        <taxon>BOP clade</taxon>
        <taxon>Oryzoideae</taxon>
        <taxon>Oryzeae</taxon>
        <taxon>Oryzinae</taxon>
        <taxon>Oryza</taxon>
        <taxon>Oryza sativa</taxon>
    </lineage>
</organism>
<proteinExistence type="inferred from homology"/>
<comment type="cofactor">
    <cofactor evidence="1">
        <name>Fe(2+)</name>
        <dbReference type="ChEBI" id="CHEBI:29033"/>
    </cofactor>
</comment>
<feature type="transmembrane region" description="Helical" evidence="8">
    <location>
        <begin position="77"/>
        <end position="99"/>
    </location>
</feature>
<dbReference type="EMBL" id="AP008215">
    <property type="protein sequence ID" value="BAH94494.1"/>
    <property type="molecule type" value="Genomic_DNA"/>
</dbReference>
<evidence type="ECO:0000256" key="3">
    <source>
        <dbReference type="ARBA" id="ARBA00013133"/>
    </source>
</evidence>
<evidence type="ECO:0000256" key="7">
    <source>
        <dbReference type="ARBA" id="ARBA00024284"/>
    </source>
</evidence>
<evidence type="ECO:0000256" key="1">
    <source>
        <dbReference type="ARBA" id="ARBA00001954"/>
    </source>
</evidence>
<keyword evidence="5" id="KW-0560">Oxidoreductase</keyword>
<name>C7J6S4_ORYSJ</name>
<keyword evidence="4" id="KW-0479">Metal-binding</keyword>
<dbReference type="Gene3D" id="2.60.120.10">
    <property type="entry name" value="Jelly Rolls"/>
    <property type="match status" value="1"/>
</dbReference>
<evidence type="ECO:0000313" key="10">
    <source>
        <dbReference type="Proteomes" id="UP000000763"/>
    </source>
</evidence>
<dbReference type="GO" id="GO:0046872">
    <property type="term" value="F:metal ion binding"/>
    <property type="evidence" value="ECO:0007669"/>
    <property type="project" value="UniProtKB-KW"/>
</dbReference>
<comment type="catalytic activity">
    <reaction evidence="7">
        <text>L-cysteine + O2 = 3-sulfino-L-alanine + H(+)</text>
        <dbReference type="Rhea" id="RHEA:20441"/>
        <dbReference type="ChEBI" id="CHEBI:15378"/>
        <dbReference type="ChEBI" id="CHEBI:15379"/>
        <dbReference type="ChEBI" id="CHEBI:35235"/>
        <dbReference type="ChEBI" id="CHEBI:61085"/>
        <dbReference type="EC" id="1.13.11.20"/>
    </reaction>
    <physiologicalReaction direction="left-to-right" evidence="7">
        <dbReference type="Rhea" id="RHEA:20442"/>
    </physiologicalReaction>
</comment>
<dbReference type="AlphaFoldDB" id="C7J6S4"/>
<keyword evidence="6" id="KW-0408">Iron</keyword>
<accession>C7J6S4</accession>